<dbReference type="Proteomes" id="UP000199053">
    <property type="component" value="Unassembled WGS sequence"/>
</dbReference>
<proteinExistence type="predicted"/>
<dbReference type="AlphaFoldDB" id="A0A1G9H1Z9"/>
<accession>A0A1G9H1Z9</accession>
<dbReference type="OrthoDB" id="5459889at2"/>
<keyword evidence="2" id="KW-1185">Reference proteome</keyword>
<sequence length="69" mass="7982">MKESSTDTLVALYPLENRGLLKSYAKFVEGNPDWLEFGFSLSDYKRNKSVPELKGWEHPDFVETTEARI</sequence>
<dbReference type="STRING" id="246191.SAMN05660337_1974"/>
<reference evidence="2" key="1">
    <citation type="submission" date="2016-10" db="EMBL/GenBank/DDBJ databases">
        <authorList>
            <person name="Varghese N."/>
            <person name="Submissions S."/>
        </authorList>
    </citation>
    <scope>NUCLEOTIDE SEQUENCE [LARGE SCALE GENOMIC DNA]</scope>
    <source>
        <strain evidence="2">DSM 16995</strain>
    </source>
</reference>
<evidence type="ECO:0000313" key="2">
    <source>
        <dbReference type="Proteomes" id="UP000199053"/>
    </source>
</evidence>
<protein>
    <submittedName>
        <fullName evidence="1">Uncharacterized protein</fullName>
    </submittedName>
</protein>
<dbReference type="EMBL" id="FNGA01000003">
    <property type="protein sequence ID" value="SDL06978.1"/>
    <property type="molecule type" value="Genomic_DNA"/>
</dbReference>
<gene>
    <name evidence="1" type="ORF">SAMN05660337_1974</name>
</gene>
<organism evidence="1 2">
    <name type="scientific">Maridesulfovibrio ferrireducens</name>
    <dbReference type="NCBI Taxonomy" id="246191"/>
    <lineage>
        <taxon>Bacteria</taxon>
        <taxon>Pseudomonadati</taxon>
        <taxon>Thermodesulfobacteriota</taxon>
        <taxon>Desulfovibrionia</taxon>
        <taxon>Desulfovibrionales</taxon>
        <taxon>Desulfovibrionaceae</taxon>
        <taxon>Maridesulfovibrio</taxon>
    </lineage>
</organism>
<evidence type="ECO:0000313" key="1">
    <source>
        <dbReference type="EMBL" id="SDL06978.1"/>
    </source>
</evidence>
<name>A0A1G9H1Z9_9BACT</name>
<dbReference type="RefSeq" id="WP_092161606.1">
    <property type="nucleotide sequence ID" value="NZ_FNGA01000003.1"/>
</dbReference>